<accession>A0A9N7W1D5</accession>
<evidence type="ECO:0000313" key="3">
    <source>
        <dbReference type="Proteomes" id="UP001153269"/>
    </source>
</evidence>
<evidence type="ECO:0000256" key="1">
    <source>
        <dbReference type="SAM" id="MobiDB-lite"/>
    </source>
</evidence>
<dbReference type="Proteomes" id="UP001153269">
    <property type="component" value="Unassembled WGS sequence"/>
</dbReference>
<sequence>MELLLCFTPQSPGGERGAQRDRQQDEAPQAEPIRPPQNTIRPDPYATVHHLPKASTVPYRTGSVSDPAVKPSVHPGRSGSDQYGQAGWRLWPLWSPTLTGIMDQLSGHSGLIVPAA</sequence>
<keyword evidence="3" id="KW-1185">Reference proteome</keyword>
<protein>
    <submittedName>
        <fullName evidence="2">Uncharacterized protein</fullName>
    </submittedName>
</protein>
<proteinExistence type="predicted"/>
<dbReference type="EMBL" id="CADEAL010004377">
    <property type="protein sequence ID" value="CAB1458200.1"/>
    <property type="molecule type" value="Genomic_DNA"/>
</dbReference>
<organism evidence="2 3">
    <name type="scientific">Pleuronectes platessa</name>
    <name type="common">European plaice</name>
    <dbReference type="NCBI Taxonomy" id="8262"/>
    <lineage>
        <taxon>Eukaryota</taxon>
        <taxon>Metazoa</taxon>
        <taxon>Chordata</taxon>
        <taxon>Craniata</taxon>
        <taxon>Vertebrata</taxon>
        <taxon>Euteleostomi</taxon>
        <taxon>Actinopterygii</taxon>
        <taxon>Neopterygii</taxon>
        <taxon>Teleostei</taxon>
        <taxon>Neoteleostei</taxon>
        <taxon>Acanthomorphata</taxon>
        <taxon>Carangaria</taxon>
        <taxon>Pleuronectiformes</taxon>
        <taxon>Pleuronectoidei</taxon>
        <taxon>Pleuronectidae</taxon>
        <taxon>Pleuronectes</taxon>
    </lineage>
</organism>
<reference evidence="2" key="1">
    <citation type="submission" date="2020-03" db="EMBL/GenBank/DDBJ databases">
        <authorList>
            <person name="Weist P."/>
        </authorList>
    </citation>
    <scope>NUCLEOTIDE SEQUENCE</scope>
</reference>
<feature type="region of interest" description="Disordered" evidence="1">
    <location>
        <begin position="1"/>
        <end position="82"/>
    </location>
</feature>
<gene>
    <name evidence="2" type="ORF">PLEPLA_LOCUS46030</name>
</gene>
<evidence type="ECO:0000313" key="2">
    <source>
        <dbReference type="EMBL" id="CAB1458200.1"/>
    </source>
</evidence>
<comment type="caution">
    <text evidence="2">The sequence shown here is derived from an EMBL/GenBank/DDBJ whole genome shotgun (WGS) entry which is preliminary data.</text>
</comment>
<dbReference type="AlphaFoldDB" id="A0A9N7W1D5"/>
<name>A0A9N7W1D5_PLEPL</name>